<dbReference type="PROSITE" id="PS00623">
    <property type="entry name" value="GMC_OXRED_1"/>
    <property type="match status" value="1"/>
</dbReference>
<dbReference type="InterPro" id="IPR007867">
    <property type="entry name" value="GMC_OxRtase_C"/>
</dbReference>
<comment type="similarity">
    <text evidence="2 5">Belongs to the GMC oxidoreductase family.</text>
</comment>
<dbReference type="PANTHER" id="PTHR11552">
    <property type="entry name" value="GLUCOSE-METHANOL-CHOLINE GMC OXIDOREDUCTASE"/>
    <property type="match status" value="1"/>
</dbReference>
<feature type="domain" description="Glucose-methanol-choline oxidoreductase N-terminal" evidence="6">
    <location>
        <begin position="83"/>
        <end position="106"/>
    </location>
</feature>
<dbReference type="SUPFAM" id="SSF51905">
    <property type="entry name" value="FAD/NAD(P)-binding domain"/>
    <property type="match status" value="1"/>
</dbReference>
<accession>A0ABS3VY16</accession>
<dbReference type="PANTHER" id="PTHR11552:SF147">
    <property type="entry name" value="CHOLINE DEHYDROGENASE, MITOCHONDRIAL"/>
    <property type="match status" value="1"/>
</dbReference>
<evidence type="ECO:0000259" key="7">
    <source>
        <dbReference type="PROSITE" id="PS00624"/>
    </source>
</evidence>
<evidence type="ECO:0000256" key="2">
    <source>
        <dbReference type="ARBA" id="ARBA00010790"/>
    </source>
</evidence>
<evidence type="ECO:0000313" key="9">
    <source>
        <dbReference type="Proteomes" id="UP000823521"/>
    </source>
</evidence>
<evidence type="ECO:0000313" key="8">
    <source>
        <dbReference type="EMBL" id="MBO4209338.1"/>
    </source>
</evidence>
<dbReference type="PIRSF" id="PIRSF000137">
    <property type="entry name" value="Alcohol_oxidase"/>
    <property type="match status" value="1"/>
</dbReference>
<organism evidence="8 9">
    <name type="scientific">Micromonospora echinofusca</name>
    <dbReference type="NCBI Taxonomy" id="47858"/>
    <lineage>
        <taxon>Bacteria</taxon>
        <taxon>Bacillati</taxon>
        <taxon>Actinomycetota</taxon>
        <taxon>Actinomycetes</taxon>
        <taxon>Micromonosporales</taxon>
        <taxon>Micromonosporaceae</taxon>
        <taxon>Micromonospora</taxon>
    </lineage>
</organism>
<gene>
    <name evidence="8" type="ORF">GSF22_25580</name>
</gene>
<proteinExistence type="inferred from homology"/>
<evidence type="ECO:0000259" key="6">
    <source>
        <dbReference type="PROSITE" id="PS00623"/>
    </source>
</evidence>
<dbReference type="SUPFAM" id="SSF54373">
    <property type="entry name" value="FAD-linked reductases, C-terminal domain"/>
    <property type="match status" value="1"/>
</dbReference>
<evidence type="ECO:0000256" key="1">
    <source>
        <dbReference type="ARBA" id="ARBA00001974"/>
    </source>
</evidence>
<evidence type="ECO:0000256" key="4">
    <source>
        <dbReference type="ARBA" id="ARBA00022827"/>
    </source>
</evidence>
<comment type="cofactor">
    <cofactor evidence="1">
        <name>FAD</name>
        <dbReference type="ChEBI" id="CHEBI:57692"/>
    </cofactor>
</comment>
<dbReference type="Pfam" id="PF00732">
    <property type="entry name" value="GMC_oxred_N"/>
    <property type="match status" value="1"/>
</dbReference>
<dbReference type="Gene3D" id="3.30.560.10">
    <property type="entry name" value="Glucose Oxidase, domain 3"/>
    <property type="match status" value="1"/>
</dbReference>
<dbReference type="RefSeq" id="WP_208816307.1">
    <property type="nucleotide sequence ID" value="NZ_WVUH01000290.1"/>
</dbReference>
<dbReference type="EMBL" id="WVUH01000290">
    <property type="protein sequence ID" value="MBO4209338.1"/>
    <property type="molecule type" value="Genomic_DNA"/>
</dbReference>
<dbReference type="InterPro" id="IPR000172">
    <property type="entry name" value="GMC_OxRdtase_N"/>
</dbReference>
<keyword evidence="3 5" id="KW-0285">Flavoprotein</keyword>
<name>A0ABS3VY16_MICEH</name>
<comment type="caution">
    <text evidence="8">The sequence shown here is derived from an EMBL/GenBank/DDBJ whole genome shotgun (WGS) entry which is preliminary data.</text>
</comment>
<feature type="domain" description="Glucose-methanol-choline oxidoreductase N-terminal" evidence="7">
    <location>
        <begin position="255"/>
        <end position="269"/>
    </location>
</feature>
<dbReference type="Proteomes" id="UP000823521">
    <property type="component" value="Unassembled WGS sequence"/>
</dbReference>
<sequence length="523" mass="56167">MAATPDGADVVVVGAGSAGCALARRLVDRGLRVVLLEAGGADTNPDIATPGRLAYLWHAEEDWAYHTVAQPHAGDRRLHWPRGRVLGGSSALNGMIWARGAAADYDHWAYLGNDGWSWADVLPVHRRMEDLDAGRSALRGAGGPIHVLSRYRPDPIFESCVKAAQETGVPVNPDYNSGELDGVSHTQLTIRDGRRQSAAEGYLRPIADHPGLTVVTRAHARRLLFTGDRCTGVEWERDGRTATTRADVEVIVSAGTVESPRLLMLSGLGDAAELRRHGIDVRVDLPGVGRNLHDHLLVPVIFGTGRPVGRSPELSPMQSHLFWRTRSGLPVPDVQALHFPVPMYQPGMSGPPDGFTLQAGLVRPVSRGRIRLTGADPHAELDIDPATLACAQDVEALVDAVILCREMGTAPSLTGEWAAREIYPGPQVRTRDELRAHVRATAGTFHHQVGTCRMGADDRAVVDARLRVHGVRGLRVADASVMPAVTTANTNAPAILIGELAADFVTADHTDLVAAGHSRQEQP</sequence>
<dbReference type="Pfam" id="PF05199">
    <property type="entry name" value="GMC_oxred_C"/>
    <property type="match status" value="1"/>
</dbReference>
<evidence type="ECO:0000256" key="3">
    <source>
        <dbReference type="ARBA" id="ARBA00022630"/>
    </source>
</evidence>
<protein>
    <submittedName>
        <fullName evidence="8">FAD-binding protein</fullName>
    </submittedName>
</protein>
<dbReference type="Gene3D" id="3.50.50.60">
    <property type="entry name" value="FAD/NAD(P)-binding domain"/>
    <property type="match status" value="1"/>
</dbReference>
<keyword evidence="9" id="KW-1185">Reference proteome</keyword>
<dbReference type="PROSITE" id="PS00624">
    <property type="entry name" value="GMC_OXRED_2"/>
    <property type="match status" value="1"/>
</dbReference>
<keyword evidence="4 5" id="KW-0274">FAD</keyword>
<evidence type="ECO:0000256" key="5">
    <source>
        <dbReference type="RuleBase" id="RU003968"/>
    </source>
</evidence>
<dbReference type="InterPro" id="IPR012132">
    <property type="entry name" value="GMC_OxRdtase"/>
</dbReference>
<dbReference type="InterPro" id="IPR036188">
    <property type="entry name" value="FAD/NAD-bd_sf"/>
</dbReference>
<reference evidence="8 9" key="1">
    <citation type="submission" date="2019-12" db="EMBL/GenBank/DDBJ databases">
        <title>Whole genome sequencing of endophytic Actinobacterium Micromonospora sp. MPMI6T.</title>
        <authorList>
            <person name="Evv R."/>
            <person name="Podile A.R."/>
        </authorList>
    </citation>
    <scope>NUCLEOTIDE SEQUENCE [LARGE SCALE GENOMIC DNA]</scope>
    <source>
        <strain evidence="8 9">MPMI6</strain>
    </source>
</reference>